<dbReference type="InterPro" id="IPR008011">
    <property type="entry name" value="Complex1_LYR_dom"/>
</dbReference>
<dbReference type="EMBL" id="HBIN01009990">
    <property type="protein sequence ID" value="CAE0437204.1"/>
    <property type="molecule type" value="Transcribed_RNA"/>
</dbReference>
<dbReference type="CDD" id="cd20251">
    <property type="entry name" value="Complex1_LYR_SF"/>
    <property type="match status" value="1"/>
</dbReference>
<protein>
    <recommendedName>
        <fullName evidence="1">Complex 1 LYR protein domain-containing protein</fullName>
    </recommendedName>
</protein>
<gene>
    <name evidence="2" type="ORF">ASTO00021_LOCUS7445</name>
</gene>
<sequence>MSVPSSGGFKTTVQIYRDSLRLIKHIAGESPKAHNIRNVVRQEFRRNSNVTDPQKIEDLKFNAVRGLSNYLVYQAAMKDEQIQRKIKEWENENSSMTTPPQ</sequence>
<organism evidence="2">
    <name type="scientific">Aplanochytrium stocchinoi</name>
    <dbReference type="NCBI Taxonomy" id="215587"/>
    <lineage>
        <taxon>Eukaryota</taxon>
        <taxon>Sar</taxon>
        <taxon>Stramenopiles</taxon>
        <taxon>Bigyra</taxon>
        <taxon>Labyrinthulomycetes</taxon>
        <taxon>Thraustochytrida</taxon>
        <taxon>Thraustochytriidae</taxon>
        <taxon>Aplanochytrium</taxon>
    </lineage>
</organism>
<evidence type="ECO:0000313" key="2">
    <source>
        <dbReference type="EMBL" id="CAE0437204.1"/>
    </source>
</evidence>
<reference evidence="2" key="1">
    <citation type="submission" date="2021-01" db="EMBL/GenBank/DDBJ databases">
        <authorList>
            <person name="Corre E."/>
            <person name="Pelletier E."/>
            <person name="Niang G."/>
            <person name="Scheremetjew M."/>
            <person name="Finn R."/>
            <person name="Kale V."/>
            <person name="Holt S."/>
            <person name="Cochrane G."/>
            <person name="Meng A."/>
            <person name="Brown T."/>
            <person name="Cohen L."/>
        </authorList>
    </citation>
    <scope>NUCLEOTIDE SEQUENCE</scope>
    <source>
        <strain evidence="2">GSBS06</strain>
    </source>
</reference>
<dbReference type="Pfam" id="PF05347">
    <property type="entry name" value="Complex1_LYR"/>
    <property type="match status" value="1"/>
</dbReference>
<proteinExistence type="predicted"/>
<feature type="domain" description="Complex 1 LYR protein" evidence="1">
    <location>
        <begin position="13"/>
        <end position="59"/>
    </location>
</feature>
<dbReference type="PANTHER" id="PTHR47579">
    <property type="entry name" value="COMPLEX 1 LYR PROTEIN"/>
    <property type="match status" value="1"/>
</dbReference>
<name>A0A7S3PD97_9STRA</name>
<dbReference type="PANTHER" id="PTHR47579:SF3">
    <property type="entry name" value="COMPLEX 1 LYR PROTEIN DOMAIN-CONTAINING PROTEIN"/>
    <property type="match status" value="1"/>
</dbReference>
<dbReference type="AlphaFoldDB" id="A0A7S3PD97"/>
<evidence type="ECO:0000259" key="1">
    <source>
        <dbReference type="Pfam" id="PF05347"/>
    </source>
</evidence>
<accession>A0A7S3PD97</accession>